<accession>A0ABT8REJ1</accession>
<sequence>MFKLLTTIIITFGFLLPIISFGQYAPLGTLPMQYNPSFAGQSGGPRVSSNIRYGLNDYSNGRSQGASVYTSYDQFIPAIRSGISVATNYDNAQARYEYSWDSSYYYSENVGFTVSAAPKISIKGKYTISPSIDLGYSVWDITSNIRWIPDTTYNIDGKQHGLSSRAGILFNTNKFYAGYTIQLFNSILKNSAVDLNRVQSYTFLSYVQVGHIFQRSSQSKFSFTPQIVLEISRMNYFEDRVSLRLSAYNLNFRYKNFIWGLNNEGLHVGWQTDKFRVMLTNDVGVFSKYASNNDYTGNLSFRYIFNSKDYRPGRTW</sequence>
<organism evidence="1 2">
    <name type="scientific">Rhodocytophaga aerolata</name>
    <dbReference type="NCBI Taxonomy" id="455078"/>
    <lineage>
        <taxon>Bacteria</taxon>
        <taxon>Pseudomonadati</taxon>
        <taxon>Bacteroidota</taxon>
        <taxon>Cytophagia</taxon>
        <taxon>Cytophagales</taxon>
        <taxon>Rhodocytophagaceae</taxon>
        <taxon>Rhodocytophaga</taxon>
    </lineage>
</organism>
<dbReference type="RefSeq" id="WP_302039943.1">
    <property type="nucleotide sequence ID" value="NZ_JAUKPO010000016.1"/>
</dbReference>
<gene>
    <name evidence="1" type="ORF">Q0590_22890</name>
</gene>
<evidence type="ECO:0000313" key="2">
    <source>
        <dbReference type="Proteomes" id="UP001168528"/>
    </source>
</evidence>
<dbReference type="EMBL" id="JAUKPO010000016">
    <property type="protein sequence ID" value="MDO1449142.1"/>
    <property type="molecule type" value="Genomic_DNA"/>
</dbReference>
<proteinExistence type="predicted"/>
<comment type="caution">
    <text evidence="1">The sequence shown here is derived from an EMBL/GenBank/DDBJ whole genome shotgun (WGS) entry which is preliminary data.</text>
</comment>
<keyword evidence="2" id="KW-1185">Reference proteome</keyword>
<evidence type="ECO:0008006" key="3">
    <source>
        <dbReference type="Google" id="ProtNLM"/>
    </source>
</evidence>
<protein>
    <recommendedName>
        <fullName evidence="3">Type IX secretion system membrane protein PorP/SprF</fullName>
    </recommendedName>
</protein>
<dbReference type="Proteomes" id="UP001168528">
    <property type="component" value="Unassembled WGS sequence"/>
</dbReference>
<name>A0ABT8REJ1_9BACT</name>
<evidence type="ECO:0000313" key="1">
    <source>
        <dbReference type="EMBL" id="MDO1449142.1"/>
    </source>
</evidence>
<reference evidence="1" key="1">
    <citation type="submission" date="2023-07" db="EMBL/GenBank/DDBJ databases">
        <title>The genome sequence of Rhodocytophaga aerolata KACC 12507.</title>
        <authorList>
            <person name="Zhang X."/>
        </authorList>
    </citation>
    <scope>NUCLEOTIDE SEQUENCE</scope>
    <source>
        <strain evidence="1">KACC 12507</strain>
    </source>
</reference>